<feature type="domain" description="Reverse transcriptase" evidence="1">
    <location>
        <begin position="1"/>
        <end position="293"/>
    </location>
</feature>
<gene>
    <name evidence="2" type="ORF">RJJ37_29680</name>
</gene>
<protein>
    <submittedName>
        <fullName evidence="2">RNA-directed DNA polymerase</fullName>
    </submittedName>
</protein>
<comment type="caution">
    <text evidence="2">The sequence shown here is derived from an EMBL/GenBank/DDBJ whole genome shotgun (WGS) entry which is preliminary data.</text>
</comment>
<keyword evidence="3" id="KW-1185">Reference proteome</keyword>
<evidence type="ECO:0000259" key="1">
    <source>
        <dbReference type="PROSITE" id="PS50878"/>
    </source>
</evidence>
<dbReference type="EMBL" id="JAVLSH010000019">
    <property type="protein sequence ID" value="MDR9763750.1"/>
    <property type="molecule type" value="Genomic_DNA"/>
</dbReference>
<evidence type="ECO:0000313" key="3">
    <source>
        <dbReference type="Proteomes" id="UP001269402"/>
    </source>
</evidence>
<dbReference type="RefSeq" id="WP_310808701.1">
    <property type="nucleotide sequence ID" value="NZ_JAVLSH010000019.1"/>
</dbReference>
<name>A0AAW8PB63_9HYPH</name>
<dbReference type="PROSITE" id="PS50878">
    <property type="entry name" value="RT_POL"/>
    <property type="match status" value="1"/>
</dbReference>
<dbReference type="GO" id="GO:0003964">
    <property type="term" value="F:RNA-directed DNA polymerase activity"/>
    <property type="evidence" value="ECO:0007669"/>
    <property type="project" value="UniProtKB-KW"/>
</dbReference>
<dbReference type="Proteomes" id="UP001269402">
    <property type="component" value="Unassembled WGS sequence"/>
</dbReference>
<keyword evidence="2" id="KW-0548">Nucleotidyltransferase</keyword>
<evidence type="ECO:0000313" key="2">
    <source>
        <dbReference type="EMBL" id="MDR9763750.1"/>
    </source>
</evidence>
<reference evidence="3" key="1">
    <citation type="submission" date="2023-07" db="EMBL/GenBank/DDBJ databases">
        <title>Genomic characterization of faba bean (Vicia faba) microsymbionts in Mexican soils.</title>
        <authorList>
            <person name="Rivera Orduna F.N."/>
            <person name="Guevara-Luna J."/>
            <person name="Yan J."/>
            <person name="Arroyo-Herrera I."/>
            <person name="Li Y."/>
            <person name="Vasquez-Murrieta M.S."/>
            <person name="Wang E.T."/>
        </authorList>
    </citation>
    <scope>NUCLEOTIDE SEQUENCE [LARGE SCALE GENOMIC DNA]</scope>
    <source>
        <strain evidence="3">CH6</strain>
    </source>
</reference>
<dbReference type="InterPro" id="IPR000477">
    <property type="entry name" value="RT_dom"/>
</dbReference>
<sequence>MVAKNKSERLRRLLSHGYFAPELPPCFVSTDLARYRKWIVDRIAGMPLIQQQPAFYRYITEPSWFYFPRFDKDDRRHGVPNPVSYLLLSKTVADNYVHLRRSAKKSRLTASPPVFDWSGNRAVMRPSVDLRDDFRIDLSSRREEYVSADIRSFFHSVYTHSIPWAIYGKTWAKVPANRGYNHYGNVLDLLSRNLQGGQTIGLPVGPDTSRLLAEVVASGIDEKLREKLGVTTRDASRYIDDFTISGINGERGEDIVAALRQAVSHFELELNNEKSAVNSTATRHAIGWKEAAKAYIPRGNADLSSMQRFFYEVGGLCEAHPRINVEKYAFASARTAFVRAAGWRTIQSLLVNAYRRNSTLVSLLVEIFILRQIQNGDLDLDNLKDFLNHRLPALARANRTGEIIWLLFLAIRVEAAISANAANSLLQLDNSMVGLLAAVAKSRNLIHGQFDLTSWNASHNADGLKGPMWLYAYQTALQGDLVPGINTAFVEQDPYFSLLFARKVSFLRIENGFTSVANTIQSLRSENERTNRVRTDFLSDFTVDIEDYDDDDFDDDDVADVVADEGY</sequence>
<keyword evidence="2" id="KW-0695">RNA-directed DNA polymerase</keyword>
<dbReference type="AlphaFoldDB" id="A0AAW8PB63"/>
<dbReference type="Pfam" id="PF00078">
    <property type="entry name" value="RVT_1"/>
    <property type="match status" value="1"/>
</dbReference>
<keyword evidence="2" id="KW-0808">Transferase</keyword>
<proteinExistence type="predicted"/>
<dbReference type="CDD" id="cd01646">
    <property type="entry name" value="RT_Bac_retron_I"/>
    <property type="match status" value="1"/>
</dbReference>
<organism evidence="2 3">
    <name type="scientific">Rhizobium redzepovicii</name>
    <dbReference type="NCBI Taxonomy" id="2867518"/>
    <lineage>
        <taxon>Bacteria</taxon>
        <taxon>Pseudomonadati</taxon>
        <taxon>Pseudomonadota</taxon>
        <taxon>Alphaproteobacteria</taxon>
        <taxon>Hyphomicrobiales</taxon>
        <taxon>Rhizobiaceae</taxon>
        <taxon>Rhizobium/Agrobacterium group</taxon>
        <taxon>Rhizobium</taxon>
    </lineage>
</organism>
<accession>A0AAW8PB63</accession>